<dbReference type="GO" id="GO:0006189">
    <property type="term" value="P:'de novo' IMP biosynthetic process"/>
    <property type="evidence" value="ECO:0007669"/>
    <property type="project" value="UniProtKB-UniRule"/>
</dbReference>
<protein>
    <recommendedName>
        <fullName evidence="8">Phosphoribosylaminoimidazole-succinocarboxamide synthase</fullName>
        <ecNumber evidence="8">6.3.2.6</ecNumber>
    </recommendedName>
    <alternativeName>
        <fullName evidence="8">SAICAR synthetase</fullName>
    </alternativeName>
</protein>
<comment type="pathway">
    <text evidence="1 8">Purine metabolism; IMP biosynthesis via de novo pathway; 5-amino-1-(5-phospho-D-ribosyl)imidazole-4-carboxamide from 5-amino-1-(5-phospho-D-ribosyl)imidazole-4-carboxylate: step 1/2.</text>
</comment>
<dbReference type="SUPFAM" id="SSF56104">
    <property type="entry name" value="SAICAR synthase-like"/>
    <property type="match status" value="1"/>
</dbReference>
<evidence type="ECO:0000256" key="6">
    <source>
        <dbReference type="ARBA" id="ARBA00022840"/>
    </source>
</evidence>
<organism evidence="10 11">
    <name type="scientific">Rubripirellula amarantea</name>
    <dbReference type="NCBI Taxonomy" id="2527999"/>
    <lineage>
        <taxon>Bacteria</taxon>
        <taxon>Pseudomonadati</taxon>
        <taxon>Planctomycetota</taxon>
        <taxon>Planctomycetia</taxon>
        <taxon>Pirellulales</taxon>
        <taxon>Pirellulaceae</taxon>
        <taxon>Rubripirellula</taxon>
    </lineage>
</organism>
<evidence type="ECO:0000313" key="11">
    <source>
        <dbReference type="Proteomes" id="UP000316598"/>
    </source>
</evidence>
<keyword evidence="11" id="KW-1185">Reference proteome</keyword>
<dbReference type="RefSeq" id="WP_146512772.1">
    <property type="nucleotide sequence ID" value="NZ_SJPI01000001.1"/>
</dbReference>
<dbReference type="PANTHER" id="PTHR43700">
    <property type="entry name" value="PHOSPHORIBOSYLAMINOIMIDAZOLE-SUCCINOCARBOXAMIDE SYNTHASE"/>
    <property type="match status" value="1"/>
</dbReference>
<dbReference type="Pfam" id="PF01259">
    <property type="entry name" value="SAICAR_synt"/>
    <property type="match status" value="1"/>
</dbReference>
<dbReference type="NCBIfam" id="NF010568">
    <property type="entry name" value="PRK13961.1"/>
    <property type="match status" value="1"/>
</dbReference>
<dbReference type="GO" id="GO:0004639">
    <property type="term" value="F:phosphoribosylaminoimidazolesuccinocarboxamide synthase activity"/>
    <property type="evidence" value="ECO:0007669"/>
    <property type="project" value="UniProtKB-UniRule"/>
</dbReference>
<dbReference type="Gene3D" id="3.30.200.20">
    <property type="entry name" value="Phosphorylase Kinase, domain 1"/>
    <property type="match status" value="1"/>
</dbReference>
<evidence type="ECO:0000256" key="2">
    <source>
        <dbReference type="ARBA" id="ARBA00010190"/>
    </source>
</evidence>
<dbReference type="Proteomes" id="UP000316598">
    <property type="component" value="Unassembled WGS sequence"/>
</dbReference>
<dbReference type="OrthoDB" id="9801549at2"/>
<dbReference type="InterPro" id="IPR001636">
    <property type="entry name" value="SAICAR_synth"/>
</dbReference>
<proteinExistence type="inferred from homology"/>
<keyword evidence="5 8" id="KW-0658">Purine biosynthesis</keyword>
<dbReference type="HAMAP" id="MF_00137">
    <property type="entry name" value="SAICAR_synth"/>
    <property type="match status" value="1"/>
</dbReference>
<keyword evidence="3 8" id="KW-0436">Ligase</keyword>
<name>A0A5C5WP17_9BACT</name>
<evidence type="ECO:0000256" key="7">
    <source>
        <dbReference type="ARBA" id="ARBA00048475"/>
    </source>
</evidence>
<comment type="similarity">
    <text evidence="2 8">Belongs to the SAICAR synthetase family.</text>
</comment>
<comment type="catalytic activity">
    <reaction evidence="7 8">
        <text>5-amino-1-(5-phospho-D-ribosyl)imidazole-4-carboxylate + L-aspartate + ATP = (2S)-2-[5-amino-1-(5-phospho-beta-D-ribosyl)imidazole-4-carboxamido]succinate + ADP + phosphate + 2 H(+)</text>
        <dbReference type="Rhea" id="RHEA:22628"/>
        <dbReference type="ChEBI" id="CHEBI:15378"/>
        <dbReference type="ChEBI" id="CHEBI:29991"/>
        <dbReference type="ChEBI" id="CHEBI:30616"/>
        <dbReference type="ChEBI" id="CHEBI:43474"/>
        <dbReference type="ChEBI" id="CHEBI:58443"/>
        <dbReference type="ChEBI" id="CHEBI:77657"/>
        <dbReference type="ChEBI" id="CHEBI:456216"/>
        <dbReference type="EC" id="6.3.2.6"/>
    </reaction>
</comment>
<sequence>MTNNTNHKSYQFDSSGALLSTDLPLPRRSGKVRDVYDLGDELLIVSTDRISAFDFILPSGIPDKGRLLTSMSKFWFHLLDVRHHLISTDVPTKQLHAAAPELELSPLEGRVMVTKKAQVVPFECVVRGYLEGSGLREYQASGEICGNKLPPGLSQCDRLPQPIFTPATKAEEGHDENVTIGRMIADLGSERALDLRERSLQIYNAACEHAQSKGILIADTKFEFGMVGDDVTLIDEVLTPDSSRFWAADVYQPGKAQPSFDKQFVREWLSTCGWDKQSDPPELPAEIINKTRDKYREAYERISGDVF</sequence>
<gene>
    <name evidence="8 10" type="primary">purC</name>
    <name evidence="10" type="ORF">Pla22_00120</name>
</gene>
<evidence type="ECO:0000256" key="1">
    <source>
        <dbReference type="ARBA" id="ARBA00004672"/>
    </source>
</evidence>
<dbReference type="CDD" id="cd01414">
    <property type="entry name" value="SAICAR_synt_Sc"/>
    <property type="match status" value="1"/>
</dbReference>
<dbReference type="PANTHER" id="PTHR43700:SF1">
    <property type="entry name" value="PHOSPHORIBOSYLAMINOIMIDAZOLE-SUCCINOCARBOXAMIDE SYNTHASE"/>
    <property type="match status" value="1"/>
</dbReference>
<dbReference type="InterPro" id="IPR018236">
    <property type="entry name" value="SAICAR_synthetase_CS"/>
</dbReference>
<keyword evidence="6 8" id="KW-0067">ATP-binding</keyword>
<evidence type="ECO:0000256" key="5">
    <source>
        <dbReference type="ARBA" id="ARBA00022755"/>
    </source>
</evidence>
<evidence type="ECO:0000256" key="4">
    <source>
        <dbReference type="ARBA" id="ARBA00022741"/>
    </source>
</evidence>
<dbReference type="EMBL" id="SJPI01000001">
    <property type="protein sequence ID" value="TWT52388.1"/>
    <property type="molecule type" value="Genomic_DNA"/>
</dbReference>
<dbReference type="InterPro" id="IPR028923">
    <property type="entry name" value="SAICAR_synt/ADE2_N"/>
</dbReference>
<dbReference type="Gene3D" id="3.30.470.20">
    <property type="entry name" value="ATP-grasp fold, B domain"/>
    <property type="match status" value="1"/>
</dbReference>
<dbReference type="EC" id="6.3.2.6" evidence="8"/>
<comment type="caution">
    <text evidence="10">The sequence shown here is derived from an EMBL/GenBank/DDBJ whole genome shotgun (WGS) entry which is preliminary data.</text>
</comment>
<evidence type="ECO:0000259" key="9">
    <source>
        <dbReference type="Pfam" id="PF01259"/>
    </source>
</evidence>
<accession>A0A5C5WP17</accession>
<dbReference type="FunFam" id="3.30.470.20:FF:000015">
    <property type="entry name" value="Phosphoribosylaminoimidazole-succinocarboxamide synthase"/>
    <property type="match status" value="1"/>
</dbReference>
<feature type="domain" description="SAICAR synthetase/ADE2 N-terminal" evidence="9">
    <location>
        <begin position="29"/>
        <end position="278"/>
    </location>
</feature>
<dbReference type="PROSITE" id="PS01057">
    <property type="entry name" value="SAICAR_SYNTHETASE_1"/>
    <property type="match status" value="1"/>
</dbReference>
<keyword evidence="4 8" id="KW-0547">Nucleotide-binding</keyword>
<reference evidence="10 11" key="1">
    <citation type="submission" date="2019-02" db="EMBL/GenBank/DDBJ databases">
        <title>Deep-cultivation of Planctomycetes and their phenomic and genomic characterization uncovers novel biology.</title>
        <authorList>
            <person name="Wiegand S."/>
            <person name="Jogler M."/>
            <person name="Boedeker C."/>
            <person name="Pinto D."/>
            <person name="Vollmers J."/>
            <person name="Rivas-Marin E."/>
            <person name="Kohn T."/>
            <person name="Peeters S.H."/>
            <person name="Heuer A."/>
            <person name="Rast P."/>
            <person name="Oberbeckmann S."/>
            <person name="Bunk B."/>
            <person name="Jeske O."/>
            <person name="Meyerdierks A."/>
            <person name="Storesund J.E."/>
            <person name="Kallscheuer N."/>
            <person name="Luecker S."/>
            <person name="Lage O.M."/>
            <person name="Pohl T."/>
            <person name="Merkel B.J."/>
            <person name="Hornburger P."/>
            <person name="Mueller R.-W."/>
            <person name="Bruemmer F."/>
            <person name="Labrenz M."/>
            <person name="Spormann A.M."/>
            <person name="Op Den Camp H."/>
            <person name="Overmann J."/>
            <person name="Amann R."/>
            <person name="Jetten M.S.M."/>
            <person name="Mascher T."/>
            <person name="Medema M.H."/>
            <person name="Devos D.P."/>
            <person name="Kaster A.-K."/>
            <person name="Ovreas L."/>
            <person name="Rohde M."/>
            <person name="Galperin M.Y."/>
            <person name="Jogler C."/>
        </authorList>
    </citation>
    <scope>NUCLEOTIDE SEQUENCE [LARGE SCALE GENOMIC DNA]</scope>
    <source>
        <strain evidence="10 11">Pla22</strain>
    </source>
</reference>
<dbReference type="UniPathway" id="UPA00074">
    <property type="reaction ID" value="UER00131"/>
</dbReference>
<dbReference type="GO" id="GO:0005524">
    <property type="term" value="F:ATP binding"/>
    <property type="evidence" value="ECO:0007669"/>
    <property type="project" value="UniProtKB-KW"/>
</dbReference>
<dbReference type="NCBIfam" id="TIGR00081">
    <property type="entry name" value="purC"/>
    <property type="match status" value="1"/>
</dbReference>
<dbReference type="PROSITE" id="PS01058">
    <property type="entry name" value="SAICAR_SYNTHETASE_2"/>
    <property type="match status" value="1"/>
</dbReference>
<dbReference type="GO" id="GO:0005737">
    <property type="term" value="C:cytoplasm"/>
    <property type="evidence" value="ECO:0007669"/>
    <property type="project" value="TreeGrafter"/>
</dbReference>
<evidence type="ECO:0000256" key="3">
    <source>
        <dbReference type="ARBA" id="ARBA00022598"/>
    </source>
</evidence>
<evidence type="ECO:0000313" key="10">
    <source>
        <dbReference type="EMBL" id="TWT52388.1"/>
    </source>
</evidence>
<dbReference type="AlphaFoldDB" id="A0A5C5WP17"/>
<evidence type="ECO:0000256" key="8">
    <source>
        <dbReference type="HAMAP-Rule" id="MF_00137"/>
    </source>
</evidence>